<proteinExistence type="predicted"/>
<feature type="transmembrane region" description="Helical" evidence="1">
    <location>
        <begin position="49"/>
        <end position="68"/>
    </location>
</feature>
<keyword evidence="3" id="KW-1185">Reference proteome</keyword>
<reference evidence="3" key="1">
    <citation type="journal article" date="2019" name="Int. J. Syst. Evol. Microbiol.">
        <title>The Global Catalogue of Microorganisms (GCM) 10K type strain sequencing project: providing services to taxonomists for standard genome sequencing and annotation.</title>
        <authorList>
            <consortium name="The Broad Institute Genomics Platform"/>
            <consortium name="The Broad Institute Genome Sequencing Center for Infectious Disease"/>
            <person name="Wu L."/>
            <person name="Ma J."/>
        </authorList>
    </citation>
    <scope>NUCLEOTIDE SEQUENCE [LARGE SCALE GENOMIC DNA]</scope>
    <source>
        <strain evidence="3">JCM 6835</strain>
    </source>
</reference>
<feature type="transmembrane region" description="Helical" evidence="1">
    <location>
        <begin position="121"/>
        <end position="140"/>
    </location>
</feature>
<feature type="transmembrane region" description="Helical" evidence="1">
    <location>
        <begin position="152"/>
        <end position="172"/>
    </location>
</feature>
<evidence type="ECO:0000256" key="1">
    <source>
        <dbReference type="SAM" id="Phobius"/>
    </source>
</evidence>
<protein>
    <submittedName>
        <fullName evidence="2">Uncharacterized protein</fullName>
    </submittedName>
</protein>
<dbReference type="Proteomes" id="UP001501666">
    <property type="component" value="Unassembled WGS sequence"/>
</dbReference>
<organism evidence="2 3">
    <name type="scientific">Nonomuraea recticatena</name>
    <dbReference type="NCBI Taxonomy" id="46178"/>
    <lineage>
        <taxon>Bacteria</taxon>
        <taxon>Bacillati</taxon>
        <taxon>Actinomycetota</taxon>
        <taxon>Actinomycetes</taxon>
        <taxon>Streptosporangiales</taxon>
        <taxon>Streptosporangiaceae</taxon>
        <taxon>Nonomuraea</taxon>
    </lineage>
</organism>
<dbReference type="EMBL" id="BAAATE010000005">
    <property type="protein sequence ID" value="GAA2655595.1"/>
    <property type="molecule type" value="Genomic_DNA"/>
</dbReference>
<dbReference type="RefSeq" id="WP_346146043.1">
    <property type="nucleotide sequence ID" value="NZ_BAAATE010000005.1"/>
</dbReference>
<keyword evidence="1" id="KW-0472">Membrane</keyword>
<evidence type="ECO:0000313" key="2">
    <source>
        <dbReference type="EMBL" id="GAA2655595.1"/>
    </source>
</evidence>
<sequence length="446" mass="48237">MAALLTAVSPTVYFWIDDGGGGSFTWGSAGRCLGNELSDQLWFMSGLPLFWYGGAPLIVLGFLGWYLAVRAGRERLARALARAAVGALLLCDVSHFLLLILDAAIGAECLDAWGPPEAMSLSVRTGLLSLAPPLLILLAVRRPFVRRGRFLRATFAALTMMALLLVPTTSAFPGRMSTESELDCDGSGDGTAKGFSKAEKDFLCRVHGHTVFHGEGEALAVASDQVLLERGYRLCKMAEHDIEGALRSEYARALGSLCPVVAQAQENEGRRRQEEQRAFFAKGEKACAAHPAHRPRAKPVRLARATMWTESWTINGWDEGFEGTIPDLAEELVGSERGALAIWAADESGHACVTGESYAKPPPLETKGWDEVVEVGYESPSGSLVIVDNQATALPDLTPGGPGFYRVRVHLRGRELVYQVPDPPDGAVELLVMVFPGKETEPIVYK</sequence>
<keyword evidence="1" id="KW-1133">Transmembrane helix</keyword>
<name>A0ABP6E2Z3_9ACTN</name>
<keyword evidence="1" id="KW-0812">Transmembrane</keyword>
<accession>A0ABP6E2Z3</accession>
<gene>
    <name evidence="2" type="ORF">GCM10010412_025040</name>
</gene>
<feature type="transmembrane region" description="Helical" evidence="1">
    <location>
        <begin position="80"/>
        <end position="101"/>
    </location>
</feature>
<evidence type="ECO:0000313" key="3">
    <source>
        <dbReference type="Proteomes" id="UP001501666"/>
    </source>
</evidence>
<comment type="caution">
    <text evidence="2">The sequence shown here is derived from an EMBL/GenBank/DDBJ whole genome shotgun (WGS) entry which is preliminary data.</text>
</comment>